<keyword evidence="1" id="KW-0732">Signal</keyword>
<evidence type="ECO:0000259" key="2">
    <source>
        <dbReference type="Pfam" id="PF03724"/>
    </source>
</evidence>
<protein>
    <submittedName>
        <fullName evidence="3">META domain-containing protein</fullName>
    </submittedName>
</protein>
<dbReference type="InterPro" id="IPR053147">
    <property type="entry name" value="Hsp_HslJ-like"/>
</dbReference>
<feature type="signal peptide" evidence="1">
    <location>
        <begin position="1"/>
        <end position="21"/>
    </location>
</feature>
<dbReference type="PANTHER" id="PTHR35535:SF2">
    <property type="entry name" value="DUF306 DOMAIN-CONTAINING PROTEIN"/>
    <property type="match status" value="1"/>
</dbReference>
<dbReference type="Proteomes" id="UP001589654">
    <property type="component" value="Unassembled WGS sequence"/>
</dbReference>
<reference evidence="3 4" key="1">
    <citation type="submission" date="2024-09" db="EMBL/GenBank/DDBJ databases">
        <authorList>
            <person name="Sun Q."/>
            <person name="Mori K."/>
        </authorList>
    </citation>
    <scope>NUCLEOTIDE SEQUENCE [LARGE SCALE GENOMIC DNA]</scope>
    <source>
        <strain evidence="3 4">CECT 7682</strain>
    </source>
</reference>
<sequence>MKLFNALLGFALLSISFFSCTGPVDIGKHEWKVMSINGAAATQEQLSNMTLKFGDGQKVSGQAPCNEFRGKAVYNKEKIKFSTLYTDSKNCDEFNIEQAYLASLEMSATYTQTADRLVLYDDQGNITVEMQMLEE</sequence>
<organism evidence="3 4">
    <name type="scientific">Echinicola jeungdonensis</name>
    <dbReference type="NCBI Taxonomy" id="709343"/>
    <lineage>
        <taxon>Bacteria</taxon>
        <taxon>Pseudomonadati</taxon>
        <taxon>Bacteroidota</taxon>
        <taxon>Cytophagia</taxon>
        <taxon>Cytophagales</taxon>
        <taxon>Cyclobacteriaceae</taxon>
        <taxon>Echinicola</taxon>
    </lineage>
</organism>
<feature type="chain" id="PRO_5046751734" evidence="1">
    <location>
        <begin position="22"/>
        <end position="135"/>
    </location>
</feature>
<dbReference type="EMBL" id="JBHMEW010000054">
    <property type="protein sequence ID" value="MFB9211830.1"/>
    <property type="molecule type" value="Genomic_DNA"/>
</dbReference>
<dbReference type="PANTHER" id="PTHR35535">
    <property type="entry name" value="HEAT SHOCK PROTEIN HSLJ"/>
    <property type="match status" value="1"/>
</dbReference>
<comment type="caution">
    <text evidence="3">The sequence shown here is derived from an EMBL/GenBank/DDBJ whole genome shotgun (WGS) entry which is preliminary data.</text>
</comment>
<dbReference type="PROSITE" id="PS51257">
    <property type="entry name" value="PROKAR_LIPOPROTEIN"/>
    <property type="match status" value="1"/>
</dbReference>
<dbReference type="InterPro" id="IPR005184">
    <property type="entry name" value="DUF306_Meta_HslJ"/>
</dbReference>
<keyword evidence="4" id="KW-1185">Reference proteome</keyword>
<feature type="domain" description="DUF306" evidence="2">
    <location>
        <begin position="26"/>
        <end position="127"/>
    </location>
</feature>
<name>A0ABV5J4U0_9BACT</name>
<accession>A0ABV5J4U0</accession>
<evidence type="ECO:0000313" key="3">
    <source>
        <dbReference type="EMBL" id="MFB9211830.1"/>
    </source>
</evidence>
<evidence type="ECO:0000256" key="1">
    <source>
        <dbReference type="SAM" id="SignalP"/>
    </source>
</evidence>
<dbReference type="Pfam" id="PF03724">
    <property type="entry name" value="META"/>
    <property type="match status" value="1"/>
</dbReference>
<evidence type="ECO:0000313" key="4">
    <source>
        <dbReference type="Proteomes" id="UP001589654"/>
    </source>
</evidence>
<gene>
    <name evidence="3" type="ORF">ACFFUR_08430</name>
</gene>
<dbReference type="Gene3D" id="2.40.128.270">
    <property type="match status" value="1"/>
</dbReference>
<dbReference type="InterPro" id="IPR038670">
    <property type="entry name" value="HslJ-like_sf"/>
</dbReference>
<dbReference type="RefSeq" id="WP_290247225.1">
    <property type="nucleotide sequence ID" value="NZ_JAUFQT010000001.1"/>
</dbReference>
<proteinExistence type="predicted"/>